<sequence length="173" mass="18910">MTLPAPLTLRHARPADAGLLAAIHAASWQATYRGILPNEFLDDEVANERAAFWHARMNAPDDGRRLVQIADLEGEAVGFVCVERPIGSAWGALLDNLHALPRYQGIGVGKLLIGAAQDWARACGETQIHLYVLEGNTAAIAFYERQGWQPAGREPDHMGGIDVTALRYAYRLV</sequence>
<dbReference type="Gene3D" id="3.40.630.30">
    <property type="match status" value="1"/>
</dbReference>
<evidence type="ECO:0000313" key="5">
    <source>
        <dbReference type="Proteomes" id="UP000298656"/>
    </source>
</evidence>
<proteinExistence type="predicted"/>
<dbReference type="InterPro" id="IPR050832">
    <property type="entry name" value="Bact_Acetyltransf"/>
</dbReference>
<evidence type="ECO:0000313" key="4">
    <source>
        <dbReference type="EMBL" id="QCP50586.1"/>
    </source>
</evidence>
<dbReference type="CDD" id="cd04301">
    <property type="entry name" value="NAT_SF"/>
    <property type="match status" value="1"/>
</dbReference>
<dbReference type="RefSeq" id="WP_137333399.1">
    <property type="nucleotide sequence ID" value="NZ_CP040077.1"/>
</dbReference>
<reference evidence="4 5" key="1">
    <citation type="submission" date="2019-05" db="EMBL/GenBank/DDBJ databases">
        <title>Burkholderia sp. DHOD12, isolated from subtropical forest soil.</title>
        <authorList>
            <person name="Gao Z.-H."/>
            <person name="Qiu L.-H."/>
        </authorList>
    </citation>
    <scope>NUCLEOTIDE SEQUENCE [LARGE SCALE GENOMIC DNA]</scope>
    <source>
        <strain evidence="4 5">DHOD12</strain>
    </source>
</reference>
<dbReference type="OrthoDB" id="5292888at2"/>
<protein>
    <submittedName>
        <fullName evidence="4">GNAT family N-acetyltransferase</fullName>
    </submittedName>
</protein>
<evidence type="ECO:0000256" key="2">
    <source>
        <dbReference type="ARBA" id="ARBA00023315"/>
    </source>
</evidence>
<feature type="domain" description="N-acetyltransferase" evidence="3">
    <location>
        <begin position="7"/>
        <end position="173"/>
    </location>
</feature>
<dbReference type="PANTHER" id="PTHR43877">
    <property type="entry name" value="AMINOALKYLPHOSPHONATE N-ACETYLTRANSFERASE-RELATED-RELATED"/>
    <property type="match status" value="1"/>
</dbReference>
<keyword evidence="1 4" id="KW-0808">Transferase</keyword>
<dbReference type="SUPFAM" id="SSF55729">
    <property type="entry name" value="Acyl-CoA N-acyltransferases (Nat)"/>
    <property type="match status" value="1"/>
</dbReference>
<dbReference type="InterPro" id="IPR016181">
    <property type="entry name" value="Acyl_CoA_acyltransferase"/>
</dbReference>
<keyword evidence="5" id="KW-1185">Reference proteome</keyword>
<dbReference type="KEGG" id="tvl:FAZ95_16325"/>
<dbReference type="AlphaFoldDB" id="A0A4P8IQJ2"/>
<evidence type="ECO:0000256" key="1">
    <source>
        <dbReference type="ARBA" id="ARBA00022679"/>
    </source>
</evidence>
<dbReference type="InterPro" id="IPR000182">
    <property type="entry name" value="GNAT_dom"/>
</dbReference>
<keyword evidence="2" id="KW-0012">Acyltransferase</keyword>
<dbReference type="Proteomes" id="UP000298656">
    <property type="component" value="Chromosome 1"/>
</dbReference>
<organism evidence="4 5">
    <name type="scientific">Trinickia violacea</name>
    <dbReference type="NCBI Taxonomy" id="2571746"/>
    <lineage>
        <taxon>Bacteria</taxon>
        <taxon>Pseudomonadati</taxon>
        <taxon>Pseudomonadota</taxon>
        <taxon>Betaproteobacteria</taxon>
        <taxon>Burkholderiales</taxon>
        <taxon>Burkholderiaceae</taxon>
        <taxon>Trinickia</taxon>
    </lineage>
</organism>
<dbReference type="EMBL" id="CP040077">
    <property type="protein sequence ID" value="QCP50586.1"/>
    <property type="molecule type" value="Genomic_DNA"/>
</dbReference>
<dbReference type="PROSITE" id="PS51186">
    <property type="entry name" value="GNAT"/>
    <property type="match status" value="1"/>
</dbReference>
<gene>
    <name evidence="4" type="ORF">FAZ95_16325</name>
</gene>
<dbReference type="Pfam" id="PF00583">
    <property type="entry name" value="Acetyltransf_1"/>
    <property type="match status" value="1"/>
</dbReference>
<name>A0A4P8IQJ2_9BURK</name>
<accession>A0A4P8IQJ2</accession>
<dbReference type="GO" id="GO:0016747">
    <property type="term" value="F:acyltransferase activity, transferring groups other than amino-acyl groups"/>
    <property type="evidence" value="ECO:0007669"/>
    <property type="project" value="InterPro"/>
</dbReference>
<evidence type="ECO:0000259" key="3">
    <source>
        <dbReference type="PROSITE" id="PS51186"/>
    </source>
</evidence>